<sequence length="291" mass="32863">MKTVIALTDFSPNATHAAHFALKLAMSLKADLLLCNAYIMPAEIPSPYTIAWPFEEYEMLNEESTAMLTLLKSQLETWQETLNTHDGFDTRITVNSSFGDLCSVIKLLSSANDVAVVVAGMHDKDGLTTVLQGNQIKRMIDNINLPLLLIPPAAVFDHIKRIAFATDLTSVKDDIEALSLLNKLIRPLDAEILLTTIDNKDNYHVINEQFMQEILNTMALKNHNNMLNTRILRCKQIEDGLTRLCAEERLDMLVMVHHHFGFIKRLFKGSHTHQMSKNINIPLLIFNTHTS</sequence>
<comment type="similarity">
    <text evidence="1">Belongs to the universal stress protein A family.</text>
</comment>
<accession>A0A316HF65</accession>
<evidence type="ECO:0000259" key="2">
    <source>
        <dbReference type="Pfam" id="PF00582"/>
    </source>
</evidence>
<dbReference type="SUPFAM" id="SSF52402">
    <property type="entry name" value="Adenine nucleotide alpha hydrolases-like"/>
    <property type="match status" value="2"/>
</dbReference>
<keyword evidence="4" id="KW-1185">Reference proteome</keyword>
<organism evidence="3 4">
    <name type="scientific">Mucilaginibacter oryzae</name>
    <dbReference type="NCBI Taxonomy" id="468058"/>
    <lineage>
        <taxon>Bacteria</taxon>
        <taxon>Pseudomonadati</taxon>
        <taxon>Bacteroidota</taxon>
        <taxon>Sphingobacteriia</taxon>
        <taxon>Sphingobacteriales</taxon>
        <taxon>Sphingobacteriaceae</taxon>
        <taxon>Mucilaginibacter</taxon>
    </lineage>
</organism>
<evidence type="ECO:0000313" key="3">
    <source>
        <dbReference type="EMBL" id="PWK79228.1"/>
    </source>
</evidence>
<feature type="domain" description="UspA" evidence="2">
    <location>
        <begin position="228"/>
        <end position="286"/>
    </location>
</feature>
<dbReference type="PANTHER" id="PTHR46268:SF22">
    <property type="entry name" value="SENSOR PROTEIN KDPD-RELATED"/>
    <property type="match status" value="1"/>
</dbReference>
<dbReference type="Pfam" id="PF00582">
    <property type="entry name" value="Usp"/>
    <property type="match status" value="2"/>
</dbReference>
<gene>
    <name evidence="3" type="ORF">LX99_01684</name>
</gene>
<dbReference type="EMBL" id="QGHA01000002">
    <property type="protein sequence ID" value="PWK79228.1"/>
    <property type="molecule type" value="Genomic_DNA"/>
</dbReference>
<comment type="caution">
    <text evidence="3">The sequence shown here is derived from an EMBL/GenBank/DDBJ whole genome shotgun (WGS) entry which is preliminary data.</text>
</comment>
<evidence type="ECO:0000256" key="1">
    <source>
        <dbReference type="ARBA" id="ARBA00008791"/>
    </source>
</evidence>
<feature type="domain" description="UspA" evidence="2">
    <location>
        <begin position="1"/>
        <end position="151"/>
    </location>
</feature>
<evidence type="ECO:0000313" key="4">
    <source>
        <dbReference type="Proteomes" id="UP000245678"/>
    </source>
</evidence>
<dbReference type="AlphaFoldDB" id="A0A316HF65"/>
<dbReference type="Proteomes" id="UP000245678">
    <property type="component" value="Unassembled WGS sequence"/>
</dbReference>
<dbReference type="InterPro" id="IPR006016">
    <property type="entry name" value="UspA"/>
</dbReference>
<dbReference type="RefSeq" id="WP_109607429.1">
    <property type="nucleotide sequence ID" value="NZ_QGHA01000002.1"/>
</dbReference>
<dbReference type="PANTHER" id="PTHR46268">
    <property type="entry name" value="STRESS RESPONSE PROTEIN NHAX"/>
    <property type="match status" value="1"/>
</dbReference>
<reference evidence="3 4" key="1">
    <citation type="submission" date="2018-05" db="EMBL/GenBank/DDBJ databases">
        <title>Genomic Encyclopedia of Archaeal and Bacterial Type Strains, Phase II (KMG-II): from individual species to whole genera.</title>
        <authorList>
            <person name="Goeker M."/>
        </authorList>
    </citation>
    <scope>NUCLEOTIDE SEQUENCE [LARGE SCALE GENOMIC DNA]</scope>
    <source>
        <strain evidence="3 4">DSM 19975</strain>
    </source>
</reference>
<protein>
    <submittedName>
        <fullName evidence="3">Nucleotide-binding universal stress UspA family protein</fullName>
    </submittedName>
</protein>
<dbReference type="Gene3D" id="3.40.50.12370">
    <property type="match status" value="1"/>
</dbReference>
<name>A0A316HF65_9SPHI</name>
<proteinExistence type="inferred from homology"/>